<evidence type="ECO:0000256" key="2">
    <source>
        <dbReference type="SAM" id="SignalP"/>
    </source>
</evidence>
<accession>A0A6S6TDG9</accession>
<dbReference type="EMBL" id="CACVAQ010000218">
    <property type="protein sequence ID" value="CAA6814569.1"/>
    <property type="molecule type" value="Genomic_DNA"/>
</dbReference>
<dbReference type="AlphaFoldDB" id="A0A6S6TDG9"/>
<reference evidence="4" key="1">
    <citation type="submission" date="2020-01" db="EMBL/GenBank/DDBJ databases">
        <authorList>
            <person name="Meier V. D."/>
            <person name="Meier V D."/>
        </authorList>
    </citation>
    <scope>NUCLEOTIDE SEQUENCE</scope>
    <source>
        <strain evidence="4">HLG_WM_MAG_10</strain>
    </source>
</reference>
<keyword evidence="2" id="KW-0732">Signal</keyword>
<feature type="chain" id="PRO_5028432668" description="CHAT domain-containing protein" evidence="2">
    <location>
        <begin position="19"/>
        <end position="1013"/>
    </location>
</feature>
<gene>
    <name evidence="4" type="ORF">HELGO_WM16406</name>
</gene>
<feature type="transmembrane region" description="Helical" evidence="1">
    <location>
        <begin position="978"/>
        <end position="997"/>
    </location>
</feature>
<dbReference type="Pfam" id="PF13424">
    <property type="entry name" value="TPR_12"/>
    <property type="match status" value="2"/>
</dbReference>
<evidence type="ECO:0000313" key="4">
    <source>
        <dbReference type="EMBL" id="CAA6814569.1"/>
    </source>
</evidence>
<name>A0A6S6TDG9_9BACT</name>
<dbReference type="SUPFAM" id="SSF48452">
    <property type="entry name" value="TPR-like"/>
    <property type="match status" value="2"/>
</dbReference>
<protein>
    <recommendedName>
        <fullName evidence="3">CHAT domain-containing protein</fullName>
    </recommendedName>
</protein>
<keyword evidence="1" id="KW-0812">Transmembrane</keyword>
<evidence type="ECO:0000259" key="3">
    <source>
        <dbReference type="Pfam" id="PF12770"/>
    </source>
</evidence>
<sequence length="1013" mass="117101">MKQIILLVFVFFSHSLVAQPSSTSLRSKIEQASAKKEHKLVLKLCSALKTLHPPDSIWIEGLFYQALHATAIQDYELANRSYLNLLQKTAVFDGKASEAYLDHLKNYTDMLHESGQQAKVVTWYETELQSTKEKKQYLEYVYLCYNYGDYYEDIGAMTYAIRYYKEGLKYIHQSEISNDNIHLFTLHSLARVLEIQHRYEQAESLYKEALQIAKRTLEEVDEHRYFLMNDLGMLYFFTQQYHKALPYLESIKTLIDAQKIPVESNTVSLANLADCYAHLGRYEEAETLYIYIEELERTVFGESHFSYPTTISRMADLYAFQGRYEKAKTFHLRAIDLAIEHFLPQDVYLFYNMEQAYLFFEKTNDWKQVQRIALDCFERNAMGEFQIADLLKNIQTLAKNQSFATMPYALKALKITSKSYWEQYKIDKNEAQLLQAYALQLATRTLLHRLKNSFSTEWDKLELLAASQEIAELGILISQELFEKTGDLKYQNSAFEFLENNKYILLQDALQSKEASTFGNVPPALIQQEEALNQALLIAKTKKIAALDSDNKQKVIEQYNQALSEIDQFKGMLQKQYPTYYQYKYALENTSIQQVQTQLNSRTFLIEYFIGKEQVYVYTISDKEVHYKVLPITNQKIKTQVKAFRNVLSNYDYILKNEALALQQYQELAYWFYQELVAPALEAVQGKEHLIIIPDGLLGHLPFEAFITTVQNQKKPLNQLNFFVKAYKISYAYSSNLFLNKSNSKKHNSNLLAMGATYNGTTTPNVSQRKSTELSEIRKKLEPLNAIRAELNALEPIMQGNYYYGEAANEKTFKEKAGQYAILHLAMHGILNQKHPILSALVFTENSDFEEDDFLQAFEISQMKLNAELVVLSACETGYGKFKQGEGVMSLARSFMYAGVPSMVVSLWQVNDACTAIIMSAFYRNLAEGMDKAEALQKAKLYYIDHAQDITLHPAFWAPFIQLGDSSPIQLEQQNSKLFWLLGIIGMLVICFVFWRFTKRKSGLKSAPSLFLW</sequence>
<dbReference type="Gene3D" id="1.25.40.10">
    <property type="entry name" value="Tetratricopeptide repeat domain"/>
    <property type="match status" value="2"/>
</dbReference>
<dbReference type="InterPro" id="IPR024983">
    <property type="entry name" value="CHAT_dom"/>
</dbReference>
<dbReference type="InterPro" id="IPR019734">
    <property type="entry name" value="TPR_rpt"/>
</dbReference>
<dbReference type="Pfam" id="PF12770">
    <property type="entry name" value="CHAT"/>
    <property type="match status" value="1"/>
</dbReference>
<dbReference type="SMART" id="SM00028">
    <property type="entry name" value="TPR"/>
    <property type="match status" value="5"/>
</dbReference>
<organism evidence="4">
    <name type="scientific">uncultured Aureispira sp</name>
    <dbReference type="NCBI Taxonomy" id="1331704"/>
    <lineage>
        <taxon>Bacteria</taxon>
        <taxon>Pseudomonadati</taxon>
        <taxon>Bacteroidota</taxon>
        <taxon>Saprospiria</taxon>
        <taxon>Saprospirales</taxon>
        <taxon>Saprospiraceae</taxon>
        <taxon>Aureispira</taxon>
        <taxon>environmental samples</taxon>
    </lineage>
</organism>
<dbReference type="PANTHER" id="PTHR10098">
    <property type="entry name" value="RAPSYN-RELATED"/>
    <property type="match status" value="1"/>
</dbReference>
<keyword evidence="1" id="KW-0472">Membrane</keyword>
<keyword evidence="1" id="KW-1133">Transmembrane helix</keyword>
<proteinExistence type="predicted"/>
<dbReference type="InterPro" id="IPR011990">
    <property type="entry name" value="TPR-like_helical_dom_sf"/>
</dbReference>
<feature type="domain" description="CHAT" evidence="3">
    <location>
        <begin position="666"/>
        <end position="965"/>
    </location>
</feature>
<feature type="signal peptide" evidence="2">
    <location>
        <begin position="1"/>
        <end position="18"/>
    </location>
</feature>
<evidence type="ECO:0000256" key="1">
    <source>
        <dbReference type="SAM" id="Phobius"/>
    </source>
</evidence>